<evidence type="ECO:0000256" key="2">
    <source>
        <dbReference type="ARBA" id="ARBA00010388"/>
    </source>
</evidence>
<reference evidence="9 10" key="1">
    <citation type="submission" date="2018-09" db="EMBL/GenBank/DDBJ databases">
        <title>Optimization and identification of Corynebacterium falsenii FN1-14 from fish paste.</title>
        <authorList>
            <person name="Daroonpunt R."/>
            <person name="Tanasupawat S."/>
        </authorList>
    </citation>
    <scope>NUCLEOTIDE SEQUENCE [LARGE SCALE GENOMIC DNA]</scope>
    <source>
        <strain evidence="9 10">FN1-14</strain>
    </source>
</reference>
<dbReference type="GO" id="GO:0005886">
    <property type="term" value="C:plasma membrane"/>
    <property type="evidence" value="ECO:0007669"/>
    <property type="project" value="UniProtKB-SubCell"/>
</dbReference>
<dbReference type="STRING" id="1451189.CFAL_11125"/>
<evidence type="ECO:0000256" key="6">
    <source>
        <dbReference type="ARBA" id="ARBA00023136"/>
    </source>
</evidence>
<evidence type="ECO:0000256" key="5">
    <source>
        <dbReference type="ARBA" id="ARBA00022989"/>
    </source>
</evidence>
<dbReference type="InterPro" id="IPR050601">
    <property type="entry name" value="CPA3_antiporter_subunitC"/>
</dbReference>
<dbReference type="Proteomes" id="UP000285278">
    <property type="component" value="Unassembled WGS sequence"/>
</dbReference>
<dbReference type="RefSeq" id="WP_025403752.1">
    <property type="nucleotide sequence ID" value="NZ_CBCRUA010000002.1"/>
</dbReference>
<comment type="caution">
    <text evidence="9">The sequence shown here is derived from an EMBL/GenBank/DDBJ whole genome shotgun (WGS) entry which is preliminary data.</text>
</comment>
<evidence type="ECO:0000313" key="10">
    <source>
        <dbReference type="Proteomes" id="UP000285278"/>
    </source>
</evidence>
<proteinExistence type="inferred from homology"/>
<accession>A0A418Q977</accession>
<dbReference type="InterPro" id="IPR039428">
    <property type="entry name" value="NUOK/Mnh_C1-like"/>
</dbReference>
<dbReference type="OrthoDB" id="9799219at2"/>
<keyword evidence="6 8" id="KW-0472">Membrane</keyword>
<evidence type="ECO:0000256" key="4">
    <source>
        <dbReference type="ARBA" id="ARBA00022692"/>
    </source>
</evidence>
<dbReference type="Gene3D" id="1.10.287.3510">
    <property type="match status" value="1"/>
</dbReference>
<evidence type="ECO:0000256" key="3">
    <source>
        <dbReference type="ARBA" id="ARBA00022475"/>
    </source>
</evidence>
<evidence type="ECO:0000256" key="7">
    <source>
        <dbReference type="SAM" id="MobiDB-lite"/>
    </source>
</evidence>
<feature type="transmembrane region" description="Helical" evidence="8">
    <location>
        <begin position="70"/>
        <end position="92"/>
    </location>
</feature>
<dbReference type="Pfam" id="PF00420">
    <property type="entry name" value="Oxidored_q2"/>
    <property type="match status" value="1"/>
</dbReference>
<feature type="transmembrane region" description="Helical" evidence="8">
    <location>
        <begin position="27"/>
        <end position="49"/>
    </location>
</feature>
<gene>
    <name evidence="9" type="ORF">D3M95_03225</name>
</gene>
<dbReference type="EMBL" id="QXJK01000002">
    <property type="protein sequence ID" value="RIX36285.1"/>
    <property type="molecule type" value="Genomic_DNA"/>
</dbReference>
<name>A0A418Q977_9CORY</name>
<dbReference type="PANTHER" id="PTHR34583">
    <property type="entry name" value="ANTIPORTER SUBUNIT MNHC2-RELATED"/>
    <property type="match status" value="1"/>
</dbReference>
<keyword evidence="5 8" id="KW-1133">Transmembrane helix</keyword>
<evidence type="ECO:0000256" key="1">
    <source>
        <dbReference type="ARBA" id="ARBA00004651"/>
    </source>
</evidence>
<dbReference type="PANTHER" id="PTHR34583:SF2">
    <property type="entry name" value="ANTIPORTER SUBUNIT MNHC2-RELATED"/>
    <property type="match status" value="1"/>
</dbReference>
<keyword evidence="4 8" id="KW-0812">Transmembrane</keyword>
<keyword evidence="3" id="KW-1003">Cell membrane</keyword>
<dbReference type="AlphaFoldDB" id="A0A418Q977"/>
<feature type="compositionally biased region" description="Basic and acidic residues" evidence="7">
    <location>
        <begin position="178"/>
        <end position="202"/>
    </location>
</feature>
<comment type="similarity">
    <text evidence="2">Belongs to the CPA3 antiporters (TC 2.A.63) subunit C family.</text>
</comment>
<organism evidence="9 10">
    <name type="scientific">Corynebacterium falsenii</name>
    <dbReference type="NCBI Taxonomy" id="108486"/>
    <lineage>
        <taxon>Bacteria</taxon>
        <taxon>Bacillati</taxon>
        <taxon>Actinomycetota</taxon>
        <taxon>Actinomycetes</taxon>
        <taxon>Mycobacteriales</taxon>
        <taxon>Corynebacteriaceae</taxon>
        <taxon>Corynebacterium</taxon>
    </lineage>
</organism>
<sequence>MIIAATIAILVAGGTYLVLQRGMLRLIMGIALLTHAVNLLILATGIGAWRTEPIMNRANAGEAADPLPQAFVLTAIVISMAATAVMLAMAALGRDDDTRGTDDPEAASRKFRALQTMGAGRLRPGNEDPVRPPILGANNYQAVHNCDGKPHMLGEDEGSGKAGQERKEHKGRKGRKAAKADTTDATDTTDKADKNNEKGAEK</sequence>
<feature type="region of interest" description="Disordered" evidence="7">
    <location>
        <begin position="114"/>
        <end position="202"/>
    </location>
</feature>
<keyword evidence="10" id="KW-1185">Reference proteome</keyword>
<evidence type="ECO:0000256" key="8">
    <source>
        <dbReference type="SAM" id="Phobius"/>
    </source>
</evidence>
<comment type="subcellular location">
    <subcellularLocation>
        <location evidence="1">Cell membrane</location>
        <topology evidence="1">Multi-pass membrane protein</topology>
    </subcellularLocation>
</comment>
<dbReference type="NCBIfam" id="NF005622">
    <property type="entry name" value="PRK07375.2-1"/>
    <property type="match status" value="1"/>
</dbReference>
<protein>
    <submittedName>
        <fullName evidence="9">Cation:proton antiporter</fullName>
    </submittedName>
</protein>
<evidence type="ECO:0000313" key="9">
    <source>
        <dbReference type="EMBL" id="RIX36285.1"/>
    </source>
</evidence>